<dbReference type="OrthoDB" id="6900259at2"/>
<dbReference type="EMBL" id="JPQU01000016">
    <property type="protein sequence ID" value="KFE57668.1"/>
    <property type="molecule type" value="Genomic_DNA"/>
</dbReference>
<feature type="transmembrane region" description="Helical" evidence="1">
    <location>
        <begin position="60"/>
        <end position="81"/>
    </location>
</feature>
<evidence type="ECO:0000313" key="2">
    <source>
        <dbReference type="EMBL" id="KFE57668.1"/>
    </source>
</evidence>
<evidence type="ECO:0000313" key="3">
    <source>
        <dbReference type="Proteomes" id="UP000028631"/>
    </source>
</evidence>
<feature type="transmembrane region" description="Helical" evidence="1">
    <location>
        <begin position="102"/>
        <end position="126"/>
    </location>
</feature>
<dbReference type="PATRIC" id="fig|317.175.peg.498"/>
<dbReference type="Proteomes" id="UP000028631">
    <property type="component" value="Unassembled WGS sequence"/>
</dbReference>
<evidence type="ECO:0000256" key="1">
    <source>
        <dbReference type="SAM" id="Phobius"/>
    </source>
</evidence>
<keyword evidence="1" id="KW-1133">Transmembrane helix</keyword>
<proteinExistence type="predicted"/>
<feature type="transmembrane region" description="Helical" evidence="1">
    <location>
        <begin position="9"/>
        <end position="32"/>
    </location>
</feature>
<keyword evidence="1" id="KW-0812">Transmembrane</keyword>
<gene>
    <name evidence="2" type="ORF">IV01_02380</name>
</gene>
<accession>A0A085VQF5</accession>
<organism evidence="2 3">
    <name type="scientific">Pseudomonas syringae</name>
    <dbReference type="NCBI Taxonomy" id="317"/>
    <lineage>
        <taxon>Bacteria</taxon>
        <taxon>Pseudomonadati</taxon>
        <taxon>Pseudomonadota</taxon>
        <taxon>Gammaproteobacteria</taxon>
        <taxon>Pseudomonadales</taxon>
        <taxon>Pseudomonadaceae</taxon>
        <taxon>Pseudomonas</taxon>
    </lineage>
</organism>
<dbReference type="AlphaFoldDB" id="A0A085VQF5"/>
<comment type="caution">
    <text evidence="2">The sequence shown here is derived from an EMBL/GenBank/DDBJ whole genome shotgun (WGS) entry which is preliminary data.</text>
</comment>
<protein>
    <submittedName>
        <fullName evidence="2">Uncharacterized protein</fullName>
    </submittedName>
</protein>
<sequence>MSITLAEKIFLGITLTGFSGMAIWLGIALHFAHTKMDVMLAHLRNCPFVMNRALFHKTGVWGRLFVLGGIASVLMYPSIYLKDGGAVAGDLESFPAKLKRKTVILFRINLALLAYMFGAGGVAYLYI</sequence>
<keyword evidence="3" id="KW-1185">Reference proteome</keyword>
<reference evidence="2 3" key="1">
    <citation type="submission" date="2014-07" db="EMBL/GenBank/DDBJ databases">
        <title>Draft Genome Sequences of Environmental Pseudomonas syringae strains.</title>
        <authorList>
            <person name="Baltrus D.A."/>
            <person name="Berge O."/>
            <person name="Morris C."/>
        </authorList>
    </citation>
    <scope>NUCLEOTIDE SEQUENCE [LARGE SCALE GENOMIC DNA]</scope>
    <source>
        <strain evidence="2 3">GAW0119</strain>
    </source>
</reference>
<keyword evidence="1" id="KW-0472">Membrane</keyword>
<name>A0A085VQF5_PSESX</name>
<dbReference type="RefSeq" id="WP_032625639.1">
    <property type="nucleotide sequence ID" value="NZ_JPQU01000016.1"/>
</dbReference>